<dbReference type="GO" id="GO:0070063">
    <property type="term" value="F:RNA polymerase binding"/>
    <property type="evidence" value="ECO:0007669"/>
    <property type="project" value="InterPro"/>
</dbReference>
<dbReference type="AlphaFoldDB" id="A0A448YW89"/>
<proteinExistence type="predicted"/>
<feature type="domain" description="WW" evidence="3">
    <location>
        <begin position="201"/>
        <end position="234"/>
    </location>
</feature>
<evidence type="ECO:0000256" key="1">
    <source>
        <dbReference type="ARBA" id="ARBA00022737"/>
    </source>
</evidence>
<feature type="region of interest" description="Disordered" evidence="2">
    <location>
        <begin position="629"/>
        <end position="668"/>
    </location>
</feature>
<dbReference type="PROSITE" id="PS01159">
    <property type="entry name" value="WW_DOMAIN_1"/>
    <property type="match status" value="7"/>
</dbReference>
<feature type="domain" description="WW" evidence="3">
    <location>
        <begin position="471"/>
        <end position="504"/>
    </location>
</feature>
<dbReference type="InterPro" id="IPR006942">
    <property type="entry name" value="TH1"/>
</dbReference>
<evidence type="ECO:0000259" key="3">
    <source>
        <dbReference type="PROSITE" id="PS50020"/>
    </source>
</evidence>
<sequence length="866" mass="98593">MTDDGRGDIVHDWSAFRDDNGEIFYHNSKTDETSWDPPPDNAPFNPVETKEGEDKEDKNKEEEEKTTATARDWVEYMDDEKGEPYYFNTVTQETVLERPPGFSSGEEKNQEKPELKIEAEEAVPAEENKASVPATGDWAEFQDDEGRTYYYNEKTEETSWDRPAGFKEPKGEKDVDGNQNLISPGYSQSPALSKSDEDEKKTTKGDWVATQDEEGRTYYYNEKTDETSWDRPENFKETDSKKCSDKTNANGTSPMRNVPGNEEDGTDEENKTAEDWSEVQDDEGRTYYYNDKTEETSWDRPAEFRVNAKNGNDQARGEHEKEGEVAEKKEETDISAKSKAHASDWVATKDGEGRTYYYNEKTEETLWERPAGFNPENENDKDTGEADKKDADVKEEKETHTAKESANNQDWRELKDEEGTSYYYNEKTEETSWDRPVGFNPENENDKETGEVDKKDAVAKEENETTTARESANKQDWVELKDDEGRSYYYNEKTEETSWDRPATFATKDDAVVEKEEKASGITKAKAGGVWTTLQDDEGRNYYFNEETNETTWDKPAQLDNDDRGDTGMSPVRPKSPGMDEDDGIPVTAGNWTRYKDDSGRYYYYNSETQQTVWDKPSDFDELVKKYRTTGDSVDGDEADGGMKLSPVRPQSPDGTSPVPMEEEPEEEEVDPAVKRLEEAKQALAQVDAIMETGILTDLTEVVKSDMGNPKNAIQALSDSAHGQTAVCGLLSRWLTDLKSQTSASSSTTDDAAHAKRFQKSADGIREMTQEVVNSIVKERFTHKGGNNILALSKSEAAFLEDMMDSNRWRKLLIDLSASNKDSALLMYSSTSWSVTFVEFVPLRRIPTYMVLKYYDFRSKRRKMIL</sequence>
<keyword evidence="5" id="KW-1185">Reference proteome</keyword>
<feature type="compositionally biased region" description="Basic and acidic residues" evidence="2">
    <location>
        <begin position="444"/>
        <end position="463"/>
    </location>
</feature>
<feature type="compositionally biased region" description="Basic and acidic residues" evidence="2">
    <location>
        <begin position="291"/>
        <end position="303"/>
    </location>
</feature>
<feature type="domain" description="WW" evidence="3">
    <location>
        <begin position="531"/>
        <end position="558"/>
    </location>
</feature>
<evidence type="ECO:0000256" key="2">
    <source>
        <dbReference type="SAM" id="MobiDB-lite"/>
    </source>
</evidence>
<dbReference type="SMART" id="SM00456">
    <property type="entry name" value="WW"/>
    <property type="match status" value="10"/>
</dbReference>
<dbReference type="GO" id="GO:0005634">
    <property type="term" value="C:nucleus"/>
    <property type="evidence" value="ECO:0007669"/>
    <property type="project" value="InterPro"/>
</dbReference>
<keyword evidence="1" id="KW-0677">Repeat</keyword>
<feature type="compositionally biased region" description="Basic and acidic residues" evidence="2">
    <location>
        <begin position="105"/>
        <end position="119"/>
    </location>
</feature>
<dbReference type="Gene3D" id="2.20.70.10">
    <property type="match status" value="10"/>
</dbReference>
<dbReference type="PROSITE" id="PS50020">
    <property type="entry name" value="WW_DOMAIN_2"/>
    <property type="match status" value="10"/>
</dbReference>
<feature type="compositionally biased region" description="Basic and acidic residues" evidence="2">
    <location>
        <begin position="222"/>
        <end position="245"/>
    </location>
</feature>
<evidence type="ECO:0000313" key="5">
    <source>
        <dbReference type="Proteomes" id="UP000291116"/>
    </source>
</evidence>
<dbReference type="PANTHER" id="PTHR15377:SF3">
    <property type="entry name" value="WW DOMAIN-CONTAINING PROTEIN"/>
    <property type="match status" value="1"/>
</dbReference>
<dbReference type="GO" id="GO:0003712">
    <property type="term" value="F:transcription coregulator activity"/>
    <property type="evidence" value="ECO:0007669"/>
    <property type="project" value="TreeGrafter"/>
</dbReference>
<feature type="region of interest" description="Disordered" evidence="2">
    <location>
        <begin position="1"/>
        <end position="77"/>
    </location>
</feature>
<dbReference type="GO" id="GO:0045892">
    <property type="term" value="P:negative regulation of DNA-templated transcription"/>
    <property type="evidence" value="ECO:0007669"/>
    <property type="project" value="InterPro"/>
</dbReference>
<feature type="compositionally biased region" description="Basic and acidic residues" evidence="2">
    <location>
        <begin position="153"/>
        <end position="176"/>
    </location>
</feature>
<feature type="domain" description="WW" evidence="3">
    <location>
        <begin position="7"/>
        <end position="40"/>
    </location>
</feature>
<accession>A0A448YW89</accession>
<dbReference type="Proteomes" id="UP000291116">
    <property type="component" value="Unassembled WGS sequence"/>
</dbReference>
<dbReference type="PANTHER" id="PTHR15377">
    <property type="entry name" value="TRANSCRIPTION ELONGATION REGULATOR 1"/>
    <property type="match status" value="1"/>
</dbReference>
<feature type="compositionally biased region" description="Basic and acidic residues" evidence="2">
    <location>
        <begin position="194"/>
        <end position="204"/>
    </location>
</feature>
<feature type="compositionally biased region" description="Basic and acidic residues" evidence="2">
    <location>
        <begin position="48"/>
        <end position="66"/>
    </location>
</feature>
<protein>
    <recommendedName>
        <fullName evidence="3">WW domain-containing protein</fullName>
    </recommendedName>
</protein>
<feature type="domain" description="WW" evidence="3">
    <location>
        <begin position="270"/>
        <end position="303"/>
    </location>
</feature>
<feature type="domain" description="WW" evidence="3">
    <location>
        <begin position="405"/>
        <end position="438"/>
    </location>
</feature>
<dbReference type="SUPFAM" id="SSF51045">
    <property type="entry name" value="WW domain"/>
    <property type="match status" value="10"/>
</dbReference>
<dbReference type="InterPro" id="IPR036020">
    <property type="entry name" value="WW_dom_sf"/>
</dbReference>
<feature type="compositionally biased region" description="Basic and acidic residues" evidence="2">
    <location>
        <begin position="1"/>
        <end position="20"/>
    </location>
</feature>
<feature type="region of interest" description="Disordered" evidence="2">
    <location>
        <begin position="97"/>
        <end position="476"/>
    </location>
</feature>
<feature type="compositionally biased region" description="Basic and acidic residues" evidence="2">
    <location>
        <begin position="378"/>
        <end position="403"/>
    </location>
</feature>
<dbReference type="Pfam" id="PF00397">
    <property type="entry name" value="WW"/>
    <property type="match status" value="10"/>
</dbReference>
<feature type="region of interest" description="Disordered" evidence="2">
    <location>
        <begin position="546"/>
        <end position="597"/>
    </location>
</feature>
<dbReference type="EMBL" id="CAACVS010000018">
    <property type="protein sequence ID" value="VEU34087.1"/>
    <property type="molecule type" value="Genomic_DNA"/>
</dbReference>
<feature type="domain" description="WW" evidence="3">
    <location>
        <begin position="67"/>
        <end position="101"/>
    </location>
</feature>
<gene>
    <name evidence="4" type="ORF">PSNMU_V1.4_AUG-EV-PASAV3_0007800</name>
</gene>
<feature type="compositionally biased region" description="Basic and acidic residues" evidence="2">
    <location>
        <begin position="315"/>
        <end position="336"/>
    </location>
</feature>
<feature type="compositionally biased region" description="Polar residues" evidence="2">
    <location>
        <begin position="246"/>
        <end position="255"/>
    </location>
</feature>
<feature type="domain" description="WW" evidence="3">
    <location>
        <begin position="132"/>
        <end position="165"/>
    </location>
</feature>
<dbReference type="OrthoDB" id="511287at2759"/>
<dbReference type="Pfam" id="PF04858">
    <property type="entry name" value="TH1"/>
    <property type="match status" value="1"/>
</dbReference>
<dbReference type="InterPro" id="IPR045148">
    <property type="entry name" value="TCRG1-like"/>
</dbReference>
<organism evidence="4 5">
    <name type="scientific">Pseudo-nitzschia multistriata</name>
    <dbReference type="NCBI Taxonomy" id="183589"/>
    <lineage>
        <taxon>Eukaryota</taxon>
        <taxon>Sar</taxon>
        <taxon>Stramenopiles</taxon>
        <taxon>Ochrophyta</taxon>
        <taxon>Bacillariophyta</taxon>
        <taxon>Bacillariophyceae</taxon>
        <taxon>Bacillariophycidae</taxon>
        <taxon>Bacillariales</taxon>
        <taxon>Bacillariaceae</taxon>
        <taxon>Pseudo-nitzschia</taxon>
    </lineage>
</organism>
<evidence type="ECO:0000313" key="4">
    <source>
        <dbReference type="EMBL" id="VEU34087.1"/>
    </source>
</evidence>
<dbReference type="CDD" id="cd00201">
    <property type="entry name" value="WW"/>
    <property type="match status" value="10"/>
</dbReference>
<feature type="domain" description="WW" evidence="3">
    <location>
        <begin position="592"/>
        <end position="619"/>
    </location>
</feature>
<dbReference type="InterPro" id="IPR001202">
    <property type="entry name" value="WW_dom"/>
</dbReference>
<feature type="compositionally biased region" description="Polar residues" evidence="2">
    <location>
        <begin position="177"/>
        <end position="192"/>
    </location>
</feature>
<name>A0A448YW89_9STRA</name>
<feature type="domain" description="WW" evidence="3">
    <location>
        <begin position="339"/>
        <end position="372"/>
    </location>
</feature>
<reference evidence="4 5" key="1">
    <citation type="submission" date="2019-01" db="EMBL/GenBank/DDBJ databases">
        <authorList>
            <person name="Ferrante I. M."/>
        </authorList>
    </citation>
    <scope>NUCLEOTIDE SEQUENCE [LARGE SCALE GENOMIC DNA]</scope>
    <source>
        <strain evidence="4 5">B856</strain>
    </source>
</reference>